<dbReference type="RefSeq" id="WP_354314177.1">
    <property type="nucleotide sequence ID" value="NZ_JBEPME010000005.1"/>
</dbReference>
<sequence length="279" mass="31171">MNKFREAPRPNYDYDVKRLTREYERSLKSVQAELNSLFLTNFERAQIVAVEANIRVILRDLRKYGDEWAQVAVTKSARDGVASTIYTLGLTDTYADALKIAKFNGMNKRLVEAVIADTQADLLAVTQNVERKTRAAVRQVTADVLRAKTSAGINGTRTLQQAMTKGLRDKLGSSADTAIVDAAGRRWKLKTYTEMLARTKMLEAHKEATRNEALDEGSQYAVVSRHGATDACAGWEGRIISLVPDAPGDYPYIDDIPRSQLFHPCCKHVITPVRNPERV</sequence>
<keyword evidence="2" id="KW-1185">Reference proteome</keyword>
<reference evidence="1 2" key="1">
    <citation type="submission" date="2024-06" db="EMBL/GenBank/DDBJ databases">
        <title>Sorghum-associated microbial communities from plants grown in Nebraska, USA.</title>
        <authorList>
            <person name="Schachtman D."/>
        </authorList>
    </citation>
    <scope>NUCLEOTIDE SEQUENCE [LARGE SCALE GENOMIC DNA]</scope>
    <source>
        <strain evidence="1 2">1288</strain>
    </source>
</reference>
<dbReference type="Pfam" id="PF06152">
    <property type="entry name" value="Phage_min_cap2"/>
    <property type="match status" value="1"/>
</dbReference>
<evidence type="ECO:0000313" key="1">
    <source>
        <dbReference type="EMBL" id="MET3658518.1"/>
    </source>
</evidence>
<evidence type="ECO:0000313" key="2">
    <source>
        <dbReference type="Proteomes" id="UP001549104"/>
    </source>
</evidence>
<gene>
    <name evidence="1" type="ORF">ABIC55_003635</name>
</gene>
<organism evidence="1 2">
    <name type="scientific">Sporosarcina psychrophila</name>
    <name type="common">Bacillus psychrophilus</name>
    <dbReference type="NCBI Taxonomy" id="1476"/>
    <lineage>
        <taxon>Bacteria</taxon>
        <taxon>Bacillati</taxon>
        <taxon>Bacillota</taxon>
        <taxon>Bacilli</taxon>
        <taxon>Bacillales</taxon>
        <taxon>Caryophanaceae</taxon>
        <taxon>Sporosarcina</taxon>
    </lineage>
</organism>
<comment type="caution">
    <text evidence="1">The sequence shown here is derived from an EMBL/GenBank/DDBJ whole genome shotgun (WGS) entry which is preliminary data.</text>
</comment>
<evidence type="ECO:0008006" key="3">
    <source>
        <dbReference type="Google" id="ProtNLM"/>
    </source>
</evidence>
<accession>A0ABV2KEV7</accession>
<name>A0ABV2KEV7_SPOPS</name>
<dbReference type="EMBL" id="JBEPME010000005">
    <property type="protein sequence ID" value="MET3658518.1"/>
    <property type="molecule type" value="Genomic_DNA"/>
</dbReference>
<dbReference type="Proteomes" id="UP001549104">
    <property type="component" value="Unassembled WGS sequence"/>
</dbReference>
<dbReference type="InterPro" id="IPR009319">
    <property type="entry name" value="Phage_A118_VSP1"/>
</dbReference>
<proteinExistence type="predicted"/>
<protein>
    <recommendedName>
        <fullName evidence="3">Minor capsid protein</fullName>
    </recommendedName>
</protein>